<keyword evidence="9" id="KW-0067">ATP-binding</keyword>
<evidence type="ECO:0000256" key="4">
    <source>
        <dbReference type="ARBA" id="ARBA00012438"/>
    </source>
</evidence>
<dbReference type="GO" id="GO:0009927">
    <property type="term" value="F:histidine phosphotransfer kinase activity"/>
    <property type="evidence" value="ECO:0007669"/>
    <property type="project" value="TreeGrafter"/>
</dbReference>
<dbReference type="InterPro" id="IPR001789">
    <property type="entry name" value="Sig_transdc_resp-reg_receiver"/>
</dbReference>
<dbReference type="PANTHER" id="PTHR43047">
    <property type="entry name" value="TWO-COMPONENT HISTIDINE PROTEIN KINASE"/>
    <property type="match status" value="1"/>
</dbReference>
<dbReference type="Gene3D" id="3.40.50.2300">
    <property type="match status" value="2"/>
</dbReference>
<dbReference type="CDD" id="cd16922">
    <property type="entry name" value="HATPase_EvgS-ArcB-TorS-like"/>
    <property type="match status" value="1"/>
</dbReference>
<evidence type="ECO:0000256" key="16">
    <source>
        <dbReference type="SAM" id="Phobius"/>
    </source>
</evidence>
<keyword evidence="15" id="KW-0175">Coiled coil</keyword>
<reference evidence="21" key="1">
    <citation type="submission" date="2017-08" db="EMBL/GenBank/DDBJ databases">
        <authorList>
            <person name="Grouzdev D.S."/>
            <person name="Gaisin V.A."/>
            <person name="Rysina M.S."/>
            <person name="Gorlenko V.M."/>
        </authorList>
    </citation>
    <scope>NUCLEOTIDE SEQUENCE [LARGE SCALE GENOMIC DNA]</scope>
    <source>
        <strain evidence="21">Kir15-3F</strain>
    </source>
</reference>
<dbReference type="Pfam" id="PF00512">
    <property type="entry name" value="HisKA"/>
    <property type="match status" value="1"/>
</dbReference>
<dbReference type="CDD" id="cd00082">
    <property type="entry name" value="HisKA"/>
    <property type="match status" value="1"/>
</dbReference>
<evidence type="ECO:0000313" key="20">
    <source>
        <dbReference type="EMBL" id="PDW04590.1"/>
    </source>
</evidence>
<dbReference type="CDD" id="cd06225">
    <property type="entry name" value="HAMP"/>
    <property type="match status" value="1"/>
</dbReference>
<dbReference type="InterPro" id="IPR011006">
    <property type="entry name" value="CheY-like_superfamily"/>
</dbReference>
<dbReference type="OrthoDB" id="9790669at2"/>
<dbReference type="Pfam" id="PF02518">
    <property type="entry name" value="HATPase_c"/>
    <property type="match status" value="1"/>
</dbReference>
<dbReference type="InterPro" id="IPR036890">
    <property type="entry name" value="HATPase_C_sf"/>
</dbReference>
<feature type="modified residue" description="4-aspartylphosphate" evidence="14">
    <location>
        <position position="797"/>
    </location>
</feature>
<dbReference type="SMART" id="SM00387">
    <property type="entry name" value="HATPase_c"/>
    <property type="match status" value="1"/>
</dbReference>
<evidence type="ECO:0000256" key="13">
    <source>
        <dbReference type="ARBA" id="ARBA00074306"/>
    </source>
</evidence>
<evidence type="ECO:0000256" key="12">
    <source>
        <dbReference type="ARBA" id="ARBA00023306"/>
    </source>
</evidence>
<dbReference type="InterPro" id="IPR007892">
    <property type="entry name" value="CHASE4"/>
</dbReference>
<protein>
    <recommendedName>
        <fullName evidence="13">Circadian input-output histidine kinase CikA</fullName>
        <ecNumber evidence="4">2.7.13.3</ecNumber>
    </recommendedName>
</protein>
<organism evidence="20 21">
    <name type="scientific">Candidatus Viridilinea mediisalina</name>
    <dbReference type="NCBI Taxonomy" id="2024553"/>
    <lineage>
        <taxon>Bacteria</taxon>
        <taxon>Bacillati</taxon>
        <taxon>Chloroflexota</taxon>
        <taxon>Chloroflexia</taxon>
        <taxon>Chloroflexales</taxon>
        <taxon>Chloroflexineae</taxon>
        <taxon>Oscillochloridaceae</taxon>
        <taxon>Candidatus Viridilinea</taxon>
    </lineage>
</organism>
<evidence type="ECO:0000256" key="11">
    <source>
        <dbReference type="ARBA" id="ARBA00023136"/>
    </source>
</evidence>
<feature type="domain" description="Response regulatory" evidence="18">
    <location>
        <begin position="748"/>
        <end position="861"/>
    </location>
</feature>
<keyword evidence="12" id="KW-0131">Cell cycle</keyword>
<dbReference type="GO" id="GO:0005524">
    <property type="term" value="F:ATP binding"/>
    <property type="evidence" value="ECO:0007669"/>
    <property type="project" value="UniProtKB-KW"/>
</dbReference>
<dbReference type="PROSITE" id="PS50885">
    <property type="entry name" value="HAMP"/>
    <property type="match status" value="1"/>
</dbReference>
<comment type="subcellular location">
    <subcellularLocation>
        <location evidence="2">Membrane</location>
    </subcellularLocation>
</comment>
<accession>A0A2A6RP24</accession>
<dbReference type="RefSeq" id="WP_097642573.1">
    <property type="nucleotide sequence ID" value="NZ_NQWI01000007.1"/>
</dbReference>
<dbReference type="Gene3D" id="3.30.565.10">
    <property type="entry name" value="Histidine kinase-like ATPase, C-terminal domain"/>
    <property type="match status" value="1"/>
</dbReference>
<dbReference type="Pfam" id="PF00072">
    <property type="entry name" value="Response_reg"/>
    <property type="match status" value="2"/>
</dbReference>
<evidence type="ECO:0000256" key="2">
    <source>
        <dbReference type="ARBA" id="ARBA00004370"/>
    </source>
</evidence>
<keyword evidence="8" id="KW-0418">Kinase</keyword>
<dbReference type="NCBIfam" id="TIGR00229">
    <property type="entry name" value="sensory_box"/>
    <property type="match status" value="1"/>
</dbReference>
<dbReference type="InterPro" id="IPR005467">
    <property type="entry name" value="His_kinase_dom"/>
</dbReference>
<evidence type="ECO:0000256" key="15">
    <source>
        <dbReference type="SAM" id="Coils"/>
    </source>
</evidence>
<dbReference type="Proteomes" id="UP000220527">
    <property type="component" value="Unassembled WGS sequence"/>
</dbReference>
<dbReference type="Gene3D" id="6.10.340.10">
    <property type="match status" value="1"/>
</dbReference>
<dbReference type="EMBL" id="NQWI01000007">
    <property type="protein sequence ID" value="PDW04590.1"/>
    <property type="molecule type" value="Genomic_DNA"/>
</dbReference>
<evidence type="ECO:0000256" key="9">
    <source>
        <dbReference type="ARBA" id="ARBA00022840"/>
    </source>
</evidence>
<feature type="domain" description="HAMP" evidence="19">
    <location>
        <begin position="304"/>
        <end position="356"/>
    </location>
</feature>
<dbReference type="PANTHER" id="PTHR43047:SF63">
    <property type="entry name" value="HISTIDINE KINASE"/>
    <property type="match status" value="1"/>
</dbReference>
<dbReference type="GO" id="GO:0000155">
    <property type="term" value="F:phosphorelay sensor kinase activity"/>
    <property type="evidence" value="ECO:0007669"/>
    <property type="project" value="InterPro"/>
</dbReference>
<dbReference type="SUPFAM" id="SSF47384">
    <property type="entry name" value="Homodimeric domain of signal transducing histidine kinase"/>
    <property type="match status" value="1"/>
</dbReference>
<dbReference type="Pfam" id="PF05228">
    <property type="entry name" value="CHASE4"/>
    <property type="match status" value="1"/>
</dbReference>
<dbReference type="CDD" id="cd17574">
    <property type="entry name" value="REC_OmpR"/>
    <property type="match status" value="1"/>
</dbReference>
<dbReference type="Pfam" id="PF00672">
    <property type="entry name" value="HAMP"/>
    <property type="match status" value="1"/>
</dbReference>
<evidence type="ECO:0000256" key="7">
    <source>
        <dbReference type="ARBA" id="ARBA00022741"/>
    </source>
</evidence>
<dbReference type="InterPro" id="IPR035965">
    <property type="entry name" value="PAS-like_dom_sf"/>
</dbReference>
<evidence type="ECO:0000256" key="6">
    <source>
        <dbReference type="ARBA" id="ARBA00022679"/>
    </source>
</evidence>
<dbReference type="SMART" id="SM00388">
    <property type="entry name" value="HisKA"/>
    <property type="match status" value="1"/>
</dbReference>
<dbReference type="SMART" id="SM00448">
    <property type="entry name" value="REC"/>
    <property type="match status" value="2"/>
</dbReference>
<dbReference type="InterPro" id="IPR003660">
    <property type="entry name" value="HAMP_dom"/>
</dbReference>
<keyword evidence="16" id="KW-0812">Transmembrane</keyword>
<comment type="similarity">
    <text evidence="3">In the N-terminal section; belongs to the phytochrome family.</text>
</comment>
<feature type="modified residue" description="4-aspartylphosphate" evidence="14">
    <location>
        <position position="918"/>
    </location>
</feature>
<name>A0A2A6RP24_9CHLR</name>
<keyword evidence="7" id="KW-0547">Nucleotide-binding</keyword>
<evidence type="ECO:0000256" key="8">
    <source>
        <dbReference type="ARBA" id="ARBA00022777"/>
    </source>
</evidence>
<dbReference type="InterPro" id="IPR000014">
    <property type="entry name" value="PAS"/>
</dbReference>
<dbReference type="Pfam" id="PF13188">
    <property type="entry name" value="PAS_8"/>
    <property type="match status" value="1"/>
</dbReference>
<keyword evidence="16" id="KW-1133">Transmembrane helix</keyword>
<evidence type="ECO:0000256" key="3">
    <source>
        <dbReference type="ARBA" id="ARBA00006402"/>
    </source>
</evidence>
<evidence type="ECO:0000256" key="1">
    <source>
        <dbReference type="ARBA" id="ARBA00000085"/>
    </source>
</evidence>
<dbReference type="InterPro" id="IPR003661">
    <property type="entry name" value="HisK_dim/P_dom"/>
</dbReference>
<evidence type="ECO:0000259" key="17">
    <source>
        <dbReference type="PROSITE" id="PS50109"/>
    </source>
</evidence>
<sequence>MQRFIHTRSLRARLLLVLVLMVVALVAALALLADAIIEGGFLALEERDVAERVAQVSNAFDNSIVGLQRTTLDYAQWDDTYAFALDGDRVFIETNFVDTTFLYNELTYIAIVNTTGTILYAQGFELEEEDFTDPPAELQSFAGPYATLLQHEQLEAGQSGLLLLEDGPMLIASKSILTSLGEGPAVGTLLMGRWLDEREIARLEALTRLNFSVWLLDEAQLPAVLQPLAAAGVEATPFIQILDDQQILGATVMSDLSGTSGIIVALELPREVYQLGRTTLRNYTLVLVGAALLFGVLVLFVVDRTLLRRTLSLSHQVAAIGPHTPEVRVEALGQDEVGQLGEAINQMLQRLSDYQTQIAESEQRYRQLIELLPDAIVVHNGQMVRYINSAGARLLGNGLPATLVDQPVHPLIAGLSPRPDGVPVIQEAVFHTPQGAVLEVELVALPFYDQEAPATQVIVRNITERKQIEQTLRAAKEAADAANRAKSQFLSTMSHELRTPLTAIIGYAEMLEQSFADAEPAEVQQDLARIHGAGVHLLALINDVLDLSKIEAGHMQIKPSMFNVSELLDKALATARALAQRNGNELVLQATDDLGLMYSDEMRLHQVLLNLLSNACKFTHDGRVSLTVSVLPEVGPELPERLVFAVQDSGIGIAPDQIGRLFQDFVQVDASSTRRYGGTGLGLALSQRFAQLLGGTITVTSELGVGSTFTLTLPRHVQGGATNIPLTPLASSDQDAPPAALPGGENRIVLIIDDDPAIRDLLPRLLANPGLHFETAASGEEGLELAMALLPDLILLDVLMPGMSGWDVLKQLKADPDTTAIPVLMLTIAEDTEHGVMLGAANLLSKPVEMDRLGQEVALLLQGQGATQRLLLVEDDPDIRTYLRRTLDQGGWGVIEAEDGETALRLLAEQAPALAVVDLMLPDMDGISLIAALRAHPHGTNIPILVVTAKDLGADEQAQLNQSVAQVLRKGSFRGDELLRSVQTLLQRPMKE</sequence>
<gene>
    <name evidence="20" type="ORF">CJ255_02755</name>
</gene>
<dbReference type="InterPro" id="IPR004358">
    <property type="entry name" value="Sig_transdc_His_kin-like_C"/>
</dbReference>
<dbReference type="PROSITE" id="PS50110">
    <property type="entry name" value="RESPONSE_REGULATORY"/>
    <property type="match status" value="2"/>
</dbReference>
<dbReference type="SMART" id="SM00304">
    <property type="entry name" value="HAMP"/>
    <property type="match status" value="1"/>
</dbReference>
<evidence type="ECO:0000256" key="10">
    <source>
        <dbReference type="ARBA" id="ARBA00023012"/>
    </source>
</evidence>
<keyword evidence="6" id="KW-0808">Transferase</keyword>
<comment type="catalytic activity">
    <reaction evidence="1">
        <text>ATP + protein L-histidine = ADP + protein N-phospho-L-histidine.</text>
        <dbReference type="EC" id="2.7.13.3"/>
    </reaction>
</comment>
<evidence type="ECO:0000256" key="14">
    <source>
        <dbReference type="PROSITE-ProRule" id="PRU00169"/>
    </source>
</evidence>
<dbReference type="SUPFAM" id="SSF52172">
    <property type="entry name" value="CheY-like"/>
    <property type="match status" value="2"/>
</dbReference>
<dbReference type="SUPFAM" id="SSF55785">
    <property type="entry name" value="PYP-like sensor domain (PAS domain)"/>
    <property type="match status" value="1"/>
</dbReference>
<feature type="transmembrane region" description="Helical" evidence="16">
    <location>
        <begin position="283"/>
        <end position="302"/>
    </location>
</feature>
<evidence type="ECO:0000256" key="5">
    <source>
        <dbReference type="ARBA" id="ARBA00022553"/>
    </source>
</evidence>
<dbReference type="SUPFAM" id="SSF55874">
    <property type="entry name" value="ATPase domain of HSP90 chaperone/DNA topoisomerase II/histidine kinase"/>
    <property type="match status" value="1"/>
</dbReference>
<comment type="caution">
    <text evidence="20">The sequence shown here is derived from an EMBL/GenBank/DDBJ whole genome shotgun (WGS) entry which is preliminary data.</text>
</comment>
<dbReference type="Gene3D" id="3.30.450.20">
    <property type="entry name" value="PAS domain"/>
    <property type="match status" value="1"/>
</dbReference>
<evidence type="ECO:0000259" key="18">
    <source>
        <dbReference type="PROSITE" id="PS50110"/>
    </source>
</evidence>
<evidence type="ECO:0000313" key="21">
    <source>
        <dbReference type="Proteomes" id="UP000220527"/>
    </source>
</evidence>
<feature type="domain" description="Histidine kinase" evidence="17">
    <location>
        <begin position="492"/>
        <end position="717"/>
    </location>
</feature>
<keyword evidence="5 14" id="KW-0597">Phosphoprotein</keyword>
<evidence type="ECO:0000259" key="19">
    <source>
        <dbReference type="PROSITE" id="PS50885"/>
    </source>
</evidence>
<dbReference type="FunFam" id="1.10.287.130:FF:000038">
    <property type="entry name" value="Sensory transduction histidine kinase"/>
    <property type="match status" value="1"/>
</dbReference>
<dbReference type="Gene3D" id="1.10.287.130">
    <property type="match status" value="1"/>
</dbReference>
<dbReference type="GO" id="GO:0005886">
    <property type="term" value="C:plasma membrane"/>
    <property type="evidence" value="ECO:0007669"/>
    <property type="project" value="TreeGrafter"/>
</dbReference>
<keyword evidence="21" id="KW-1185">Reference proteome</keyword>
<dbReference type="PRINTS" id="PR00344">
    <property type="entry name" value="BCTRLSENSOR"/>
</dbReference>
<dbReference type="InterPro" id="IPR003594">
    <property type="entry name" value="HATPase_dom"/>
</dbReference>
<keyword evidence="10" id="KW-0902">Two-component regulatory system</keyword>
<dbReference type="FunFam" id="3.30.565.10:FF:000010">
    <property type="entry name" value="Sensor histidine kinase RcsC"/>
    <property type="match status" value="1"/>
</dbReference>
<keyword evidence="11 16" id="KW-0472">Membrane</keyword>
<feature type="domain" description="Response regulatory" evidence="18">
    <location>
        <begin position="869"/>
        <end position="985"/>
    </location>
</feature>
<dbReference type="EC" id="2.7.13.3" evidence="4"/>
<proteinExistence type="inferred from homology"/>
<dbReference type="InterPro" id="IPR036097">
    <property type="entry name" value="HisK_dim/P_sf"/>
</dbReference>
<dbReference type="AlphaFoldDB" id="A0A2A6RP24"/>
<feature type="coiled-coil region" evidence="15">
    <location>
        <begin position="344"/>
        <end position="371"/>
    </location>
</feature>
<dbReference type="PROSITE" id="PS50109">
    <property type="entry name" value="HIS_KIN"/>
    <property type="match status" value="1"/>
</dbReference>